<accession>A0A0J1IIH8</accession>
<dbReference type="Gene3D" id="1.10.10.10">
    <property type="entry name" value="Winged helix-like DNA-binding domain superfamily/Winged helix DNA-binding domain"/>
    <property type="match status" value="1"/>
</dbReference>
<evidence type="ECO:0000256" key="3">
    <source>
        <dbReference type="ARBA" id="ARBA00023125"/>
    </source>
</evidence>
<proteinExistence type="inferred from homology"/>
<dbReference type="GeneID" id="56348906"/>
<dbReference type="InterPro" id="IPR050950">
    <property type="entry name" value="HTH-type_LysR_regulators"/>
</dbReference>
<sequence length="295" mass="33750">MNIEQLKYIVEISHSSSLKTAATKLNISLPALSQSVTKLEKELNIEIFHRSRKGTYPTEEGKILIQKATGVLEKFQEFLDEAESFAHILKGELKIATFPGPLDLLADQITLYKKEFPYIKASIEEDNSQHIIEKVKKEEIDIGFIIYTEEDIKKNSSLHFHKLYDGCMVVAVNKDSPLANNENITEEMLINQPIILYNDHSILEFVQNLDIVDDDMEILFTTNNVETIRYALERNTAINIGYDYAFKTITGLANNDSYVTLPFVDTIINSYYFGYIYPIDKGISKVAKEFLNRLT</sequence>
<dbReference type="InterPro" id="IPR005119">
    <property type="entry name" value="LysR_subst-bd"/>
</dbReference>
<dbReference type="PATRIC" id="fig|1397.4.peg.981"/>
<dbReference type="InterPro" id="IPR036388">
    <property type="entry name" value="WH-like_DNA-bd_sf"/>
</dbReference>
<evidence type="ECO:0000313" key="6">
    <source>
        <dbReference type="EMBL" id="KLV25741.1"/>
    </source>
</evidence>
<keyword evidence="3" id="KW-0238">DNA-binding</keyword>
<dbReference type="OrthoDB" id="9803735at2"/>
<dbReference type="PANTHER" id="PTHR30419">
    <property type="entry name" value="HTH-TYPE TRANSCRIPTIONAL REGULATOR YBHD"/>
    <property type="match status" value="1"/>
</dbReference>
<dbReference type="SUPFAM" id="SSF46785">
    <property type="entry name" value="Winged helix' DNA-binding domain"/>
    <property type="match status" value="1"/>
</dbReference>
<dbReference type="InterPro" id="IPR000847">
    <property type="entry name" value="LysR_HTH_N"/>
</dbReference>
<organism evidence="6 7">
    <name type="scientific">Niallia circulans</name>
    <name type="common">Bacillus circulans</name>
    <dbReference type="NCBI Taxonomy" id="1397"/>
    <lineage>
        <taxon>Bacteria</taxon>
        <taxon>Bacillati</taxon>
        <taxon>Bacillota</taxon>
        <taxon>Bacilli</taxon>
        <taxon>Bacillales</taxon>
        <taxon>Bacillaceae</taxon>
        <taxon>Niallia</taxon>
    </lineage>
</organism>
<comment type="caution">
    <text evidence="6">The sequence shown here is derived from an EMBL/GenBank/DDBJ whole genome shotgun (WGS) entry which is preliminary data.</text>
</comment>
<dbReference type="PANTHER" id="PTHR30419:SF28">
    <property type="entry name" value="HTH-TYPE TRANSCRIPTIONAL REGULATOR BSDA"/>
    <property type="match status" value="1"/>
</dbReference>
<dbReference type="RefSeq" id="WP_047942911.1">
    <property type="nucleotide sequence ID" value="NZ_CP053989.1"/>
</dbReference>
<dbReference type="GO" id="GO:0003677">
    <property type="term" value="F:DNA binding"/>
    <property type="evidence" value="ECO:0007669"/>
    <property type="project" value="UniProtKB-KW"/>
</dbReference>
<dbReference type="FunFam" id="1.10.10.10:FF:000001">
    <property type="entry name" value="LysR family transcriptional regulator"/>
    <property type="match status" value="1"/>
</dbReference>
<dbReference type="GO" id="GO:0003700">
    <property type="term" value="F:DNA-binding transcription factor activity"/>
    <property type="evidence" value="ECO:0007669"/>
    <property type="project" value="InterPro"/>
</dbReference>
<evidence type="ECO:0000313" key="7">
    <source>
        <dbReference type="Proteomes" id="UP000036045"/>
    </source>
</evidence>
<comment type="similarity">
    <text evidence="1">Belongs to the LysR transcriptional regulatory family.</text>
</comment>
<gene>
    <name evidence="6" type="ORF">ABW02_14165</name>
</gene>
<reference evidence="6 7" key="1">
    <citation type="submission" date="2015-05" db="EMBL/GenBank/DDBJ databases">
        <title>Whole genome sequence and identification of bacterial endophytes from Costus igneus.</title>
        <authorList>
            <person name="Lee Y.P."/>
            <person name="Gan H.M."/>
            <person name="Eng W."/>
            <person name="Wheatley M.S."/>
            <person name="Caraballo A."/>
            <person name="Polter S."/>
            <person name="Savka M.A."/>
            <person name="Hudson A.O."/>
        </authorList>
    </citation>
    <scope>NUCLEOTIDE SEQUENCE [LARGE SCALE GENOMIC DNA]</scope>
    <source>
        <strain evidence="6 7">RIT379</strain>
    </source>
</reference>
<evidence type="ECO:0000259" key="5">
    <source>
        <dbReference type="PROSITE" id="PS50931"/>
    </source>
</evidence>
<dbReference type="Gene3D" id="3.40.190.290">
    <property type="match status" value="1"/>
</dbReference>
<dbReference type="CDD" id="cd05466">
    <property type="entry name" value="PBP2_LTTR_substrate"/>
    <property type="match status" value="1"/>
</dbReference>
<protein>
    <recommendedName>
        <fullName evidence="5">HTH lysR-type domain-containing protein</fullName>
    </recommendedName>
</protein>
<dbReference type="GO" id="GO:0005829">
    <property type="term" value="C:cytosol"/>
    <property type="evidence" value="ECO:0007669"/>
    <property type="project" value="TreeGrafter"/>
</dbReference>
<feature type="domain" description="HTH lysR-type" evidence="5">
    <location>
        <begin position="1"/>
        <end position="58"/>
    </location>
</feature>
<keyword evidence="7" id="KW-1185">Reference proteome</keyword>
<dbReference type="PROSITE" id="PS50931">
    <property type="entry name" value="HTH_LYSR"/>
    <property type="match status" value="1"/>
</dbReference>
<dbReference type="InterPro" id="IPR036390">
    <property type="entry name" value="WH_DNA-bd_sf"/>
</dbReference>
<dbReference type="Proteomes" id="UP000036045">
    <property type="component" value="Unassembled WGS sequence"/>
</dbReference>
<keyword evidence="4" id="KW-0804">Transcription</keyword>
<dbReference type="Pfam" id="PF03466">
    <property type="entry name" value="LysR_substrate"/>
    <property type="match status" value="1"/>
</dbReference>
<evidence type="ECO:0000256" key="4">
    <source>
        <dbReference type="ARBA" id="ARBA00023163"/>
    </source>
</evidence>
<dbReference type="EMBL" id="LDPH01000013">
    <property type="protein sequence ID" value="KLV25741.1"/>
    <property type="molecule type" value="Genomic_DNA"/>
</dbReference>
<dbReference type="SUPFAM" id="SSF53850">
    <property type="entry name" value="Periplasmic binding protein-like II"/>
    <property type="match status" value="1"/>
</dbReference>
<keyword evidence="2" id="KW-0805">Transcription regulation</keyword>
<dbReference type="PRINTS" id="PR00039">
    <property type="entry name" value="HTHLYSR"/>
</dbReference>
<evidence type="ECO:0000256" key="1">
    <source>
        <dbReference type="ARBA" id="ARBA00009437"/>
    </source>
</evidence>
<dbReference type="AlphaFoldDB" id="A0A0J1IIH8"/>
<evidence type="ECO:0000256" key="2">
    <source>
        <dbReference type="ARBA" id="ARBA00023015"/>
    </source>
</evidence>
<dbReference type="Pfam" id="PF00126">
    <property type="entry name" value="HTH_1"/>
    <property type="match status" value="1"/>
</dbReference>
<name>A0A0J1IIH8_NIACI</name>